<reference evidence="3" key="2">
    <citation type="submission" date="2023-07" db="EMBL/GenBank/DDBJ databases">
        <title>Ancylobacter moscoviensis sp. nov., facultatively methylotrophic bacteria from activated sludge and the reclassification of Starkeya novella (Starkey 1934) Kelly et al. 2000 as Ancylobacter novellus comb. nov., Starkeya koreensis Im et al. 2006 as Ancylobacter koreensis comb.nov., Angulomicrobium tetraedrale Vasil'eva et al. 1986 as Ancylobacter tetraedralis comb. nov., Angulomicrobium amanitiforme Fritz et al. 2004 as Ancylobacter amanitiformis comb. nov. and Methylorhabdus multivorans Doronina et al. 1996 as Ancylobacter multivorans comb. nov. and emended description of the genus Ancylobacter.</title>
        <authorList>
            <person name="Doronina N."/>
            <person name="Chemodurova A."/>
            <person name="Grouzdev D."/>
            <person name="Koziaeva V."/>
            <person name="Shi W."/>
            <person name="Wu L."/>
            <person name="Kaparullina E."/>
        </authorList>
    </citation>
    <scope>NUCLEOTIDE SEQUENCE [LARGE SCALE GENOMIC DNA]</scope>
    <source>
        <strain evidence="3">Jip08</strain>
    </source>
</reference>
<comment type="caution">
    <text evidence="2">The sequence shown here is derived from an EMBL/GenBank/DDBJ whole genome shotgun (WGS) entry which is preliminary data.</text>
</comment>
<keyword evidence="3" id="KW-1185">Reference proteome</keyword>
<proteinExistence type="predicted"/>
<keyword evidence="1" id="KW-0472">Membrane</keyword>
<protein>
    <submittedName>
        <fullName evidence="2">Uncharacterized protein</fullName>
    </submittedName>
</protein>
<reference evidence="2 3" key="1">
    <citation type="submission" date="2022-04" db="EMBL/GenBank/DDBJ databases">
        <authorList>
            <person name="Grouzdev D.S."/>
            <person name="Pantiukh K.S."/>
            <person name="Krutkina M.S."/>
        </authorList>
    </citation>
    <scope>NUCLEOTIDE SEQUENCE [LARGE SCALE GENOMIC DNA]</scope>
    <source>
        <strain evidence="2 3">Jip08</strain>
    </source>
</reference>
<dbReference type="RefSeq" id="WP_247199339.1">
    <property type="nucleotide sequence ID" value="NZ_JALKCG010000001.1"/>
</dbReference>
<evidence type="ECO:0000256" key="1">
    <source>
        <dbReference type="SAM" id="Phobius"/>
    </source>
</evidence>
<feature type="transmembrane region" description="Helical" evidence="1">
    <location>
        <begin position="111"/>
        <end position="129"/>
    </location>
</feature>
<dbReference type="Proteomes" id="UP001202867">
    <property type="component" value="Unassembled WGS sequence"/>
</dbReference>
<gene>
    <name evidence="2" type="ORF">MWN33_05230</name>
</gene>
<evidence type="ECO:0000313" key="2">
    <source>
        <dbReference type="EMBL" id="MCK0207434.1"/>
    </source>
</evidence>
<feature type="transmembrane region" description="Helical" evidence="1">
    <location>
        <begin position="81"/>
        <end position="99"/>
    </location>
</feature>
<organism evidence="2 3">
    <name type="scientific">Ancylobacter koreensis</name>
    <dbReference type="NCBI Taxonomy" id="266121"/>
    <lineage>
        <taxon>Bacteria</taxon>
        <taxon>Pseudomonadati</taxon>
        <taxon>Pseudomonadota</taxon>
        <taxon>Alphaproteobacteria</taxon>
        <taxon>Hyphomicrobiales</taxon>
        <taxon>Xanthobacteraceae</taxon>
        <taxon>Ancylobacter</taxon>
    </lineage>
</organism>
<accession>A0ABT0DJH2</accession>
<feature type="transmembrane region" description="Helical" evidence="1">
    <location>
        <begin position="36"/>
        <end position="60"/>
    </location>
</feature>
<dbReference type="EMBL" id="JALKCG010000001">
    <property type="protein sequence ID" value="MCK0207434.1"/>
    <property type="molecule type" value="Genomic_DNA"/>
</dbReference>
<evidence type="ECO:0000313" key="3">
    <source>
        <dbReference type="Proteomes" id="UP001202867"/>
    </source>
</evidence>
<sequence>MLDYIAPPFLALSIRQLVEAIPNPYQAAAFAFILSLYVYVVVRVAALGYCYADYAIATWLRQRNGRPSAVQYWLGDRIEVVHNYVALAGTLLTLAAVAYEVVAFGVQPREGTFLFQFKTLVLDFIMFLWKA</sequence>
<name>A0ABT0DJH2_9HYPH</name>
<keyword evidence="1" id="KW-0812">Transmembrane</keyword>
<keyword evidence="1" id="KW-1133">Transmembrane helix</keyword>